<dbReference type="STRING" id="74649.A0A2P6PPK8"/>
<feature type="domain" description="Ubiquitin-like protease family profile" evidence="5">
    <location>
        <begin position="498"/>
        <end position="723"/>
    </location>
</feature>
<dbReference type="InterPro" id="IPR019557">
    <property type="entry name" value="AminoTfrase-like_pln_mobile"/>
</dbReference>
<evidence type="ECO:0000313" key="7">
    <source>
        <dbReference type="Proteomes" id="UP000238479"/>
    </source>
</evidence>
<keyword evidence="3" id="KW-0378">Hydrolase</keyword>
<dbReference type="GO" id="GO:0006508">
    <property type="term" value="P:proteolysis"/>
    <property type="evidence" value="ECO:0007669"/>
    <property type="project" value="UniProtKB-KW"/>
</dbReference>
<evidence type="ECO:0000256" key="3">
    <source>
        <dbReference type="ARBA" id="ARBA00022801"/>
    </source>
</evidence>
<feature type="compositionally biased region" description="Basic and acidic residues" evidence="4">
    <location>
        <begin position="277"/>
        <end position="300"/>
    </location>
</feature>
<name>A0A2P6PPK8_ROSCH</name>
<sequence>MAPYCQIRCSVLPMLETMQLLKESHLELLQKTPFWPLLEAFHNGTVSELQCKDCRTPLLKIIKTFNPETASFHFGTRAISINTEDISQILGLPQHGDTVQFGHLVYRRSYKSDFTERHFKGTDRVSHKLLHGLLLKLLNRKEQTDIEDVVRLTLMELFITFLFTRPHLQLVLVKYCDEFDKLSRYSWAAAVGEFLNRSLKAKSKVEIKGCALLIPLWLCEKTNITQPISGREIIEGNTPSLIRWSLPELNMKMQEITICEIERLFEVQNGIELEIKPEHENHEGEEEELKKKDTKQKGRELYQPLQKEIVERRKVQKNDYELNVKNNFKDKLKAEVDGDMELIEKDQLDPQIPCTAIQLSPGDDNKVPQVEHQMRLPMEGTGVKVGKQQLDPDFVCNVVPKRRKAKEQHAPSDPILTVPTRAIQDSAGKRDEQIIIIVDDSVSEEEKSTRKVKRPRKEWSPLERCEVFKLLDDEYQQKVKAFWSMTNPKELFWSGKNASVAREDVKKLIQNTAVASNVIDAFMELLEQKQHQSSVKQSTYISTLCWNYVRMKDARKKGKKDQVQDEVHDEVGLNQLVFDPLLGSMAQSDYIFFPVISKFHYTLLVLNKNEKKWTHYNPLRKRSELHIDPCYEVAKQMHQLIQEWFHITQKEAPRALLNGTKRKKLGKREDRMEVPLSEDEKRTLTWMMDNNIDFKIENDRISPQQDFKSLDCGIFVMYYMNQLSQGLQLEKEITECRMREFRKNLIKLLLDHENGWKQTSTT</sequence>
<dbReference type="InterPro" id="IPR044824">
    <property type="entry name" value="MAIN-like"/>
</dbReference>
<reference evidence="6 7" key="1">
    <citation type="journal article" date="2018" name="Nat. Genet.">
        <title>The Rosa genome provides new insights in the design of modern roses.</title>
        <authorList>
            <person name="Bendahmane M."/>
        </authorList>
    </citation>
    <scope>NUCLEOTIDE SEQUENCE [LARGE SCALE GENOMIC DNA]</scope>
    <source>
        <strain evidence="7">cv. Old Blush</strain>
    </source>
</reference>
<evidence type="ECO:0000259" key="5">
    <source>
        <dbReference type="PROSITE" id="PS50600"/>
    </source>
</evidence>
<dbReference type="Pfam" id="PF10536">
    <property type="entry name" value="PMD"/>
    <property type="match status" value="1"/>
</dbReference>
<comment type="similarity">
    <text evidence="1">Belongs to the peptidase C48 family.</text>
</comment>
<dbReference type="SUPFAM" id="SSF54001">
    <property type="entry name" value="Cysteine proteinases"/>
    <property type="match status" value="1"/>
</dbReference>
<evidence type="ECO:0000313" key="6">
    <source>
        <dbReference type="EMBL" id="PRQ23869.1"/>
    </source>
</evidence>
<keyword evidence="6" id="KW-0032">Aminotransferase</keyword>
<accession>A0A2P6PPK8</accession>
<dbReference type="GO" id="GO:0008483">
    <property type="term" value="F:transaminase activity"/>
    <property type="evidence" value="ECO:0007669"/>
    <property type="project" value="UniProtKB-KW"/>
</dbReference>
<dbReference type="GO" id="GO:0010073">
    <property type="term" value="P:meristem maintenance"/>
    <property type="evidence" value="ECO:0007669"/>
    <property type="project" value="InterPro"/>
</dbReference>
<dbReference type="EMBL" id="PDCK01000044">
    <property type="protein sequence ID" value="PRQ23869.1"/>
    <property type="molecule type" value="Genomic_DNA"/>
</dbReference>
<organism evidence="6 7">
    <name type="scientific">Rosa chinensis</name>
    <name type="common">China rose</name>
    <dbReference type="NCBI Taxonomy" id="74649"/>
    <lineage>
        <taxon>Eukaryota</taxon>
        <taxon>Viridiplantae</taxon>
        <taxon>Streptophyta</taxon>
        <taxon>Embryophyta</taxon>
        <taxon>Tracheophyta</taxon>
        <taxon>Spermatophyta</taxon>
        <taxon>Magnoliopsida</taxon>
        <taxon>eudicotyledons</taxon>
        <taxon>Gunneridae</taxon>
        <taxon>Pentapetalae</taxon>
        <taxon>rosids</taxon>
        <taxon>fabids</taxon>
        <taxon>Rosales</taxon>
        <taxon>Rosaceae</taxon>
        <taxon>Rosoideae</taxon>
        <taxon>Rosoideae incertae sedis</taxon>
        <taxon>Rosa</taxon>
    </lineage>
</organism>
<dbReference type="InterPro" id="IPR003653">
    <property type="entry name" value="Peptidase_C48_C"/>
</dbReference>
<dbReference type="Pfam" id="PF02902">
    <property type="entry name" value="Peptidase_C48"/>
    <property type="match status" value="1"/>
</dbReference>
<evidence type="ECO:0000256" key="1">
    <source>
        <dbReference type="ARBA" id="ARBA00005234"/>
    </source>
</evidence>
<dbReference type="AlphaFoldDB" id="A0A2P6PPK8"/>
<dbReference type="PANTHER" id="PTHR46033">
    <property type="entry name" value="PROTEIN MAIN-LIKE 2"/>
    <property type="match status" value="1"/>
</dbReference>
<protein>
    <submittedName>
        <fullName evidence="6">Putative Ulp1 protease family catalytic domain, aminotransferase-like, plant mobile</fullName>
    </submittedName>
</protein>
<dbReference type="GO" id="GO:0008234">
    <property type="term" value="F:cysteine-type peptidase activity"/>
    <property type="evidence" value="ECO:0007669"/>
    <property type="project" value="InterPro"/>
</dbReference>
<keyword evidence="7" id="KW-1185">Reference proteome</keyword>
<dbReference type="Proteomes" id="UP000238479">
    <property type="component" value="Chromosome 6"/>
</dbReference>
<evidence type="ECO:0000256" key="2">
    <source>
        <dbReference type="ARBA" id="ARBA00022670"/>
    </source>
</evidence>
<evidence type="ECO:0000256" key="4">
    <source>
        <dbReference type="SAM" id="MobiDB-lite"/>
    </source>
</evidence>
<comment type="caution">
    <text evidence="6">The sequence shown here is derived from an EMBL/GenBank/DDBJ whole genome shotgun (WGS) entry which is preliminary data.</text>
</comment>
<dbReference type="PROSITE" id="PS50600">
    <property type="entry name" value="ULP_PROTEASE"/>
    <property type="match status" value="1"/>
</dbReference>
<dbReference type="Gene3D" id="3.40.395.10">
    <property type="entry name" value="Adenoviral Proteinase, Chain A"/>
    <property type="match status" value="1"/>
</dbReference>
<feature type="region of interest" description="Disordered" evidence="4">
    <location>
        <begin position="277"/>
        <end position="301"/>
    </location>
</feature>
<gene>
    <name evidence="6" type="ORF">RchiOBHm_Chr6g0266141</name>
</gene>
<dbReference type="InterPro" id="IPR038765">
    <property type="entry name" value="Papain-like_cys_pep_sf"/>
</dbReference>
<dbReference type="Gramene" id="PRQ23869">
    <property type="protein sequence ID" value="PRQ23869"/>
    <property type="gene ID" value="RchiOBHm_Chr6g0266141"/>
</dbReference>
<dbReference type="PANTHER" id="PTHR46033:SF1">
    <property type="entry name" value="PROTEIN MAIN-LIKE 2"/>
    <property type="match status" value="1"/>
</dbReference>
<keyword evidence="2 6" id="KW-0645">Protease</keyword>
<proteinExistence type="inferred from homology"/>
<dbReference type="OrthoDB" id="1704460at2759"/>
<keyword evidence="6" id="KW-0808">Transferase</keyword>